<evidence type="ECO:0000313" key="2">
    <source>
        <dbReference type="Proteomes" id="UP000768646"/>
    </source>
</evidence>
<dbReference type="Proteomes" id="UP000768646">
    <property type="component" value="Unassembled WGS sequence"/>
</dbReference>
<reference evidence="1 2" key="1">
    <citation type="journal article" date="2021" name="Commun. Biol.">
        <title>Genomic insights into the host specific adaptation of the Pneumocystis genus.</title>
        <authorList>
            <person name="Cisse O.H."/>
            <person name="Ma L."/>
            <person name="Dekker J.P."/>
            <person name="Khil P.P."/>
            <person name="Youn J.-H."/>
            <person name="Brenchley J.M."/>
            <person name="Blair R."/>
            <person name="Pahar B."/>
            <person name="Chabe M."/>
            <person name="Van Rompay K.K.A."/>
            <person name="Keesler R."/>
            <person name="Sukura A."/>
            <person name="Hirsch V."/>
            <person name="Kutty G."/>
            <person name="Liu Y."/>
            <person name="Peng L."/>
            <person name="Chen J."/>
            <person name="Song J."/>
            <person name="Weissenbacher-Lang C."/>
            <person name="Xu J."/>
            <person name="Upham N.S."/>
            <person name="Stajich J.E."/>
            <person name="Cuomo C.A."/>
            <person name="Cushion M.T."/>
            <person name="Kovacs J.A."/>
        </authorList>
    </citation>
    <scope>NUCLEOTIDE SEQUENCE [LARGE SCALE GENOMIC DNA]</scope>
    <source>
        <strain evidence="1 2">RABM</strain>
    </source>
</reference>
<dbReference type="EMBL" id="JABTEG010000004">
    <property type="protein sequence ID" value="KAG4305071.1"/>
    <property type="molecule type" value="Genomic_DNA"/>
</dbReference>
<gene>
    <name evidence="1" type="ORF">PORY_001241</name>
</gene>
<keyword evidence="2" id="KW-1185">Reference proteome</keyword>
<proteinExistence type="predicted"/>
<accession>A0ACB7CBE5</accession>
<name>A0ACB7CBE5_9ASCO</name>
<evidence type="ECO:0000313" key="1">
    <source>
        <dbReference type="EMBL" id="KAG4305071.1"/>
    </source>
</evidence>
<comment type="caution">
    <text evidence="1">The sequence shown here is derived from an EMBL/GenBank/DDBJ whole genome shotgun (WGS) entry which is preliminary data.</text>
</comment>
<sequence>MIFYIKIFCIVFFSVFISAFCFSVSKNDKNWMDQHMKNEHHIESYNYEDFFYLHGFSYNGYWVLKDFRRIYGLDNENLPENDKIELETKLLYYFDKNNDGIVTFDEFKAFFNQGNTLPDLGFQGHHEDFETEFYIHHIETYHKDSKDGQLDWNYPEGVEHFKKHREMVHKDILLLEKRIKEFNVMNDINIIIIPRKYIKRR</sequence>
<protein>
    <submittedName>
        <fullName evidence="1">Uncharacterized protein</fullName>
    </submittedName>
</protein>
<organism evidence="1 2">
    <name type="scientific">Pneumocystis oryctolagi</name>
    <dbReference type="NCBI Taxonomy" id="42067"/>
    <lineage>
        <taxon>Eukaryota</taxon>
        <taxon>Fungi</taxon>
        <taxon>Dikarya</taxon>
        <taxon>Ascomycota</taxon>
        <taxon>Taphrinomycotina</taxon>
        <taxon>Pneumocystomycetes</taxon>
        <taxon>Pneumocystaceae</taxon>
        <taxon>Pneumocystis</taxon>
    </lineage>
</organism>